<evidence type="ECO:0000256" key="2">
    <source>
        <dbReference type="ARBA" id="ARBA00022840"/>
    </source>
</evidence>
<sequence length="245" mass="26978">MTVDPRIFLASNRLSIFKYVVPVLSPKGGVGKSTIATALSLVLTDDFETVSLLDLDINNPTTHIILGIDTGSLKIEEDKGILPIKLFGSRLEFMSIALFTGDKLVPLRGRDISNAILEILAITRWSGKVLIVDTPPGFSDEVMDLMRIQSNIKPLIVSTTDKLSLHSASRLIELLSSEGIDILGIVGNMCKDDDTSILETYLQGVDIIACIPKIDGFDKLYGCIDTIYELFKQHLMKVVEVLRTR</sequence>
<keyword evidence="1" id="KW-0547">Nucleotide-binding</keyword>
<evidence type="ECO:0000313" key="3">
    <source>
        <dbReference type="EMBL" id="HGM07575.1"/>
    </source>
</evidence>
<comment type="caution">
    <text evidence="3">The sequence shown here is derived from an EMBL/GenBank/DDBJ whole genome shotgun (WGS) entry which is preliminary data.</text>
</comment>
<protein>
    <recommendedName>
        <fullName evidence="4">ATP-binding protein</fullName>
    </recommendedName>
</protein>
<proteinExistence type="predicted"/>
<evidence type="ECO:0008006" key="4">
    <source>
        <dbReference type="Google" id="ProtNLM"/>
    </source>
</evidence>
<dbReference type="Pfam" id="PF10609">
    <property type="entry name" value="ParA"/>
    <property type="match status" value="1"/>
</dbReference>
<evidence type="ECO:0000256" key="1">
    <source>
        <dbReference type="ARBA" id="ARBA00022741"/>
    </source>
</evidence>
<dbReference type="GO" id="GO:0005524">
    <property type="term" value="F:ATP binding"/>
    <property type="evidence" value="ECO:0007669"/>
    <property type="project" value="UniProtKB-KW"/>
</dbReference>
<dbReference type="PANTHER" id="PTHR42961:SF2">
    <property type="entry name" value="IRON-SULFUR PROTEIN NUBPL"/>
    <property type="match status" value="1"/>
</dbReference>
<organism evidence="3">
    <name type="scientific">Ignisphaera aggregans</name>
    <dbReference type="NCBI Taxonomy" id="334771"/>
    <lineage>
        <taxon>Archaea</taxon>
        <taxon>Thermoproteota</taxon>
        <taxon>Thermoprotei</taxon>
        <taxon>Desulfurococcales</taxon>
        <taxon>Desulfurococcaceae</taxon>
        <taxon>Ignisphaera</taxon>
    </lineage>
</organism>
<keyword evidence="2" id="KW-0067">ATP-binding</keyword>
<gene>
    <name evidence="3" type="ORF">ENU31_04110</name>
</gene>
<dbReference type="InterPro" id="IPR044304">
    <property type="entry name" value="NUBPL-like"/>
</dbReference>
<dbReference type="GO" id="GO:0051539">
    <property type="term" value="F:4 iron, 4 sulfur cluster binding"/>
    <property type="evidence" value="ECO:0007669"/>
    <property type="project" value="TreeGrafter"/>
</dbReference>
<dbReference type="Gene3D" id="3.40.50.300">
    <property type="entry name" value="P-loop containing nucleotide triphosphate hydrolases"/>
    <property type="match status" value="1"/>
</dbReference>
<dbReference type="SUPFAM" id="SSF52540">
    <property type="entry name" value="P-loop containing nucleoside triphosphate hydrolases"/>
    <property type="match status" value="1"/>
</dbReference>
<dbReference type="PANTHER" id="PTHR42961">
    <property type="entry name" value="IRON-SULFUR PROTEIN NUBPL"/>
    <property type="match status" value="1"/>
</dbReference>
<dbReference type="InterPro" id="IPR033756">
    <property type="entry name" value="YlxH/NBP35"/>
</dbReference>
<reference evidence="3" key="1">
    <citation type="journal article" date="2020" name="mSystems">
        <title>Genome- and Community-Level Interaction Insights into Carbon Utilization and Element Cycling Functions of Hydrothermarchaeota in Hydrothermal Sediment.</title>
        <authorList>
            <person name="Zhou Z."/>
            <person name="Liu Y."/>
            <person name="Xu W."/>
            <person name="Pan J."/>
            <person name="Luo Z.H."/>
            <person name="Li M."/>
        </authorList>
    </citation>
    <scope>NUCLEOTIDE SEQUENCE [LARGE SCALE GENOMIC DNA]</scope>
    <source>
        <strain evidence="3">SpSt-658</strain>
    </source>
</reference>
<dbReference type="GO" id="GO:0016226">
    <property type="term" value="P:iron-sulfur cluster assembly"/>
    <property type="evidence" value="ECO:0007669"/>
    <property type="project" value="InterPro"/>
</dbReference>
<name>A0A7C4H5M2_9CREN</name>
<accession>A0A7C4H5M2</accession>
<dbReference type="InterPro" id="IPR027417">
    <property type="entry name" value="P-loop_NTPase"/>
</dbReference>
<dbReference type="EMBL" id="DTCA01000122">
    <property type="protein sequence ID" value="HGM07575.1"/>
    <property type="molecule type" value="Genomic_DNA"/>
</dbReference>
<dbReference type="AlphaFoldDB" id="A0A7C4H5M2"/>